<comment type="catalytic activity">
    <reaction evidence="1">
        <text>ATP + protein L-histidine = ADP + protein N-phospho-L-histidine.</text>
        <dbReference type="EC" id="2.7.13.3"/>
    </reaction>
</comment>
<protein>
    <recommendedName>
        <fullName evidence="3">histidine kinase</fullName>
        <ecNumber evidence="3">2.7.13.3</ecNumber>
    </recommendedName>
</protein>
<dbReference type="OrthoDB" id="3436at2"/>
<feature type="coiled-coil region" evidence="14">
    <location>
        <begin position="220"/>
        <end position="254"/>
    </location>
</feature>
<dbReference type="PROSITE" id="PS50885">
    <property type="entry name" value="HAMP"/>
    <property type="match status" value="1"/>
</dbReference>
<dbReference type="InterPro" id="IPR050398">
    <property type="entry name" value="HssS/ArlS-like"/>
</dbReference>
<comment type="caution">
    <text evidence="18">The sequence shown here is derived from an EMBL/GenBank/DDBJ whole genome shotgun (WGS) entry which is preliminary data.</text>
</comment>
<proteinExistence type="predicted"/>
<evidence type="ECO:0000256" key="8">
    <source>
        <dbReference type="ARBA" id="ARBA00022741"/>
    </source>
</evidence>
<keyword evidence="7 15" id="KW-0812">Transmembrane</keyword>
<dbReference type="SMART" id="SM00304">
    <property type="entry name" value="HAMP"/>
    <property type="match status" value="1"/>
</dbReference>
<dbReference type="CDD" id="cd00082">
    <property type="entry name" value="HisKA"/>
    <property type="match status" value="1"/>
</dbReference>
<gene>
    <name evidence="18" type="ORF">C7P63_09065</name>
</gene>
<dbReference type="Proteomes" id="UP000277864">
    <property type="component" value="Unassembled WGS sequence"/>
</dbReference>
<evidence type="ECO:0000259" key="16">
    <source>
        <dbReference type="PROSITE" id="PS50109"/>
    </source>
</evidence>
<dbReference type="EC" id="2.7.13.3" evidence="3"/>
<dbReference type="Pfam" id="PF00672">
    <property type="entry name" value="HAMP"/>
    <property type="match status" value="1"/>
</dbReference>
<dbReference type="InterPro" id="IPR036097">
    <property type="entry name" value="HisK_dim/P_sf"/>
</dbReference>
<accession>A0A3S0GCK9</accession>
<evidence type="ECO:0000256" key="3">
    <source>
        <dbReference type="ARBA" id="ARBA00012438"/>
    </source>
</evidence>
<keyword evidence="8" id="KW-0547">Nucleotide-binding</keyword>
<dbReference type="Gene3D" id="6.10.340.10">
    <property type="match status" value="1"/>
</dbReference>
<dbReference type="Pfam" id="PF02518">
    <property type="entry name" value="HATPase_c"/>
    <property type="match status" value="1"/>
</dbReference>
<evidence type="ECO:0000256" key="12">
    <source>
        <dbReference type="ARBA" id="ARBA00023012"/>
    </source>
</evidence>
<dbReference type="PROSITE" id="PS50109">
    <property type="entry name" value="HIS_KIN"/>
    <property type="match status" value="1"/>
</dbReference>
<keyword evidence="5" id="KW-0597">Phosphoprotein</keyword>
<evidence type="ECO:0000256" key="14">
    <source>
        <dbReference type="SAM" id="Coils"/>
    </source>
</evidence>
<dbReference type="InterPro" id="IPR003661">
    <property type="entry name" value="HisK_dim/P_dom"/>
</dbReference>
<keyword evidence="13 15" id="KW-0472">Membrane</keyword>
<evidence type="ECO:0000256" key="10">
    <source>
        <dbReference type="ARBA" id="ARBA00022840"/>
    </source>
</evidence>
<dbReference type="PRINTS" id="PR00344">
    <property type="entry name" value="BCTRLSENSOR"/>
</dbReference>
<evidence type="ECO:0000256" key="4">
    <source>
        <dbReference type="ARBA" id="ARBA00022475"/>
    </source>
</evidence>
<dbReference type="InterPro" id="IPR003594">
    <property type="entry name" value="HATPase_dom"/>
</dbReference>
<comment type="subcellular location">
    <subcellularLocation>
        <location evidence="2">Cell membrane</location>
        <topology evidence="2">Multi-pass membrane protein</topology>
    </subcellularLocation>
</comment>
<keyword evidence="14" id="KW-0175">Coiled coil</keyword>
<feature type="domain" description="HAMP" evidence="17">
    <location>
        <begin position="187"/>
        <end position="239"/>
    </location>
</feature>
<feature type="transmembrane region" description="Helical" evidence="15">
    <location>
        <begin position="132"/>
        <end position="150"/>
    </location>
</feature>
<dbReference type="SMART" id="SM00388">
    <property type="entry name" value="HisKA"/>
    <property type="match status" value="1"/>
</dbReference>
<dbReference type="FunFam" id="1.10.287.130:FF:000001">
    <property type="entry name" value="Two-component sensor histidine kinase"/>
    <property type="match status" value="1"/>
</dbReference>
<dbReference type="RefSeq" id="WP_125943832.1">
    <property type="nucleotide sequence ID" value="NZ_PXZH01000006.1"/>
</dbReference>
<evidence type="ECO:0000256" key="9">
    <source>
        <dbReference type="ARBA" id="ARBA00022777"/>
    </source>
</evidence>
<reference evidence="18 19" key="1">
    <citation type="submission" date="2018-03" db="EMBL/GenBank/DDBJ databases">
        <authorList>
            <person name="Gulvik C.A."/>
        </authorList>
    </citation>
    <scope>NUCLEOTIDE SEQUENCE [LARGE SCALE GENOMIC DNA]</scope>
    <source>
        <strain evidence="18 19">JCM 31581</strain>
    </source>
</reference>
<dbReference type="PANTHER" id="PTHR45528">
    <property type="entry name" value="SENSOR HISTIDINE KINASE CPXA"/>
    <property type="match status" value="1"/>
</dbReference>
<keyword evidence="11 15" id="KW-1133">Transmembrane helix</keyword>
<dbReference type="GO" id="GO:0000155">
    <property type="term" value="F:phosphorelay sensor kinase activity"/>
    <property type="evidence" value="ECO:0007669"/>
    <property type="project" value="InterPro"/>
</dbReference>
<evidence type="ECO:0000313" key="19">
    <source>
        <dbReference type="Proteomes" id="UP000277864"/>
    </source>
</evidence>
<evidence type="ECO:0000256" key="15">
    <source>
        <dbReference type="SAM" id="Phobius"/>
    </source>
</evidence>
<evidence type="ECO:0000259" key="17">
    <source>
        <dbReference type="PROSITE" id="PS50885"/>
    </source>
</evidence>
<dbReference type="InterPro" id="IPR036890">
    <property type="entry name" value="HATPase_C_sf"/>
</dbReference>
<keyword evidence="4" id="KW-1003">Cell membrane</keyword>
<dbReference type="Gene3D" id="3.30.565.10">
    <property type="entry name" value="Histidine kinase-like ATPase, C-terminal domain"/>
    <property type="match status" value="1"/>
</dbReference>
<dbReference type="SUPFAM" id="SSF55874">
    <property type="entry name" value="ATPase domain of HSP90 chaperone/DNA topoisomerase II/histidine kinase"/>
    <property type="match status" value="1"/>
</dbReference>
<evidence type="ECO:0000256" key="7">
    <source>
        <dbReference type="ARBA" id="ARBA00022692"/>
    </source>
</evidence>
<sequence>MKYLFQQMIAFWTIILTILVIVGVSFTQFTKQTVLSSTYTQLTGYAENIVTDIQTEPERLLSDIRATETVLQKQNVNLFLLNMHQRIEFPEEIRGSSAQFIPKKSWNEAIRGQVVQNRLDVELSKKKTQVAVILYPVVIGSDPLGVLAVVQPLSTLERSLQMLTDNLFKGFLISSIIALVFSYFIAKFQVNRINRMKKATKEISQGNFDVKIQINGTDELDELAGDFNKMTQALKESQEEIERQEDRRRQFMADVAHEMRTPLTTINGLLEGIAYHAIPPEQEEKCISLMRNETNRLIRLVNENLDYEKIRSNQIHLAIQKIDATKTLQNIVIQLEGKAQTSQNELVFTGDEGIFVYADYDRFVQVAMNIIQNAIQFTENGRIEVSVYEAAEGITMKISDTGIGMSEEEVRNIWERYYKVDPSRKNTKYGESGLGLPIVQEIIRLHHGKIEVDSQQGVGTTFYVTYPKQEKE</sequence>
<feature type="transmembrane region" description="Helical" evidence="15">
    <location>
        <begin position="170"/>
        <end position="188"/>
    </location>
</feature>
<keyword evidence="6" id="KW-0808">Transferase</keyword>
<dbReference type="GO" id="GO:0005886">
    <property type="term" value="C:plasma membrane"/>
    <property type="evidence" value="ECO:0007669"/>
    <property type="project" value="UniProtKB-SubCell"/>
</dbReference>
<dbReference type="InterPro" id="IPR003660">
    <property type="entry name" value="HAMP_dom"/>
</dbReference>
<name>A0A3S0GCK9_9ENTE</name>
<feature type="transmembrane region" description="Helical" evidence="15">
    <location>
        <begin position="6"/>
        <end position="26"/>
    </location>
</feature>
<keyword evidence="9 18" id="KW-0418">Kinase</keyword>
<dbReference type="SMART" id="SM00387">
    <property type="entry name" value="HATPase_c"/>
    <property type="match status" value="1"/>
</dbReference>
<evidence type="ECO:0000256" key="11">
    <source>
        <dbReference type="ARBA" id="ARBA00022989"/>
    </source>
</evidence>
<dbReference type="GO" id="GO:0005524">
    <property type="term" value="F:ATP binding"/>
    <property type="evidence" value="ECO:0007669"/>
    <property type="project" value="UniProtKB-KW"/>
</dbReference>
<organism evidence="18 19">
    <name type="scientific">Vagococcus humatus</name>
    <dbReference type="NCBI Taxonomy" id="1889241"/>
    <lineage>
        <taxon>Bacteria</taxon>
        <taxon>Bacillati</taxon>
        <taxon>Bacillota</taxon>
        <taxon>Bacilli</taxon>
        <taxon>Lactobacillales</taxon>
        <taxon>Enterococcaceae</taxon>
        <taxon>Vagococcus</taxon>
    </lineage>
</organism>
<dbReference type="FunFam" id="3.30.565.10:FF:000006">
    <property type="entry name" value="Sensor histidine kinase WalK"/>
    <property type="match status" value="1"/>
</dbReference>
<dbReference type="AlphaFoldDB" id="A0A3S0GCK9"/>
<evidence type="ECO:0000313" key="18">
    <source>
        <dbReference type="EMBL" id="RST88739.1"/>
    </source>
</evidence>
<keyword evidence="19" id="KW-1185">Reference proteome</keyword>
<dbReference type="SUPFAM" id="SSF158472">
    <property type="entry name" value="HAMP domain-like"/>
    <property type="match status" value="1"/>
</dbReference>
<keyword evidence="12" id="KW-0902">Two-component regulatory system</keyword>
<dbReference type="PANTHER" id="PTHR45528:SF1">
    <property type="entry name" value="SENSOR HISTIDINE KINASE CPXA"/>
    <property type="match status" value="1"/>
</dbReference>
<dbReference type="CDD" id="cd06225">
    <property type="entry name" value="HAMP"/>
    <property type="match status" value="1"/>
</dbReference>
<evidence type="ECO:0000256" key="1">
    <source>
        <dbReference type="ARBA" id="ARBA00000085"/>
    </source>
</evidence>
<feature type="domain" description="Histidine kinase" evidence="16">
    <location>
        <begin position="254"/>
        <end position="470"/>
    </location>
</feature>
<evidence type="ECO:0000256" key="2">
    <source>
        <dbReference type="ARBA" id="ARBA00004651"/>
    </source>
</evidence>
<dbReference type="EMBL" id="PXZH01000006">
    <property type="protein sequence ID" value="RST88739.1"/>
    <property type="molecule type" value="Genomic_DNA"/>
</dbReference>
<dbReference type="Pfam" id="PF00512">
    <property type="entry name" value="HisKA"/>
    <property type="match status" value="1"/>
</dbReference>
<keyword evidence="10" id="KW-0067">ATP-binding</keyword>
<dbReference type="InterPro" id="IPR005467">
    <property type="entry name" value="His_kinase_dom"/>
</dbReference>
<evidence type="ECO:0000256" key="6">
    <source>
        <dbReference type="ARBA" id="ARBA00022679"/>
    </source>
</evidence>
<dbReference type="Gene3D" id="1.10.287.130">
    <property type="match status" value="1"/>
</dbReference>
<dbReference type="InterPro" id="IPR004358">
    <property type="entry name" value="Sig_transdc_His_kin-like_C"/>
</dbReference>
<evidence type="ECO:0000256" key="5">
    <source>
        <dbReference type="ARBA" id="ARBA00022553"/>
    </source>
</evidence>
<dbReference type="SUPFAM" id="SSF47384">
    <property type="entry name" value="Homodimeric domain of signal transducing histidine kinase"/>
    <property type="match status" value="1"/>
</dbReference>
<evidence type="ECO:0000256" key="13">
    <source>
        <dbReference type="ARBA" id="ARBA00023136"/>
    </source>
</evidence>